<evidence type="ECO:0000313" key="3">
    <source>
        <dbReference type="EMBL" id="KAK8067808.1"/>
    </source>
</evidence>
<evidence type="ECO:0000256" key="1">
    <source>
        <dbReference type="SAM" id="MobiDB-lite"/>
    </source>
</evidence>
<proteinExistence type="predicted"/>
<accession>A0ABR1V9G5</accession>
<protein>
    <submittedName>
        <fullName evidence="3">Uncharacterized protein</fullName>
    </submittedName>
</protein>
<sequence length="314" mass="34532">MASTLATALLCSLFLLNSPVTAQESINVGFGSPAKEPARPGGPGATTATKDFRWKNPFTSSGDGSAAAASSGILLKPSCSATRSFKAHQYLLDDLKEAPPLGLGPYADRLKTFFQGREYPGSWDGLDPHGYDRNVVLMEWDDVPGAVRAWIDEQAQQKKKEKEKTDDEEKKKAEKKKEDRSGKGLFAVYRKARAPKDHKVVIFAPGAIYETLPLWVAKDSDCKSMCPFPSPRSRSATFDGIMLSKRTCLEDTLLDLSKYTPEVGDGAVVGWVTEHTTPSRAKQEREMQFTIRVERLNLAEAVPESSSSKVRDEL</sequence>
<feature type="region of interest" description="Disordered" evidence="1">
    <location>
        <begin position="30"/>
        <end position="54"/>
    </location>
</feature>
<name>A0ABR1V9G5_9PEZI</name>
<evidence type="ECO:0000313" key="4">
    <source>
        <dbReference type="Proteomes" id="UP001446871"/>
    </source>
</evidence>
<reference evidence="3 4" key="1">
    <citation type="submission" date="2023-01" db="EMBL/GenBank/DDBJ databases">
        <title>Analysis of 21 Apiospora genomes using comparative genomics revels a genus with tremendous synthesis potential of carbohydrate active enzymes and secondary metabolites.</title>
        <authorList>
            <person name="Sorensen T."/>
        </authorList>
    </citation>
    <scope>NUCLEOTIDE SEQUENCE [LARGE SCALE GENOMIC DNA]</scope>
    <source>
        <strain evidence="3 4">CBS 83171</strain>
    </source>
</reference>
<evidence type="ECO:0000256" key="2">
    <source>
        <dbReference type="SAM" id="SignalP"/>
    </source>
</evidence>
<keyword evidence="2" id="KW-0732">Signal</keyword>
<organism evidence="3 4">
    <name type="scientific">Apiospora saccharicola</name>
    <dbReference type="NCBI Taxonomy" id="335842"/>
    <lineage>
        <taxon>Eukaryota</taxon>
        <taxon>Fungi</taxon>
        <taxon>Dikarya</taxon>
        <taxon>Ascomycota</taxon>
        <taxon>Pezizomycotina</taxon>
        <taxon>Sordariomycetes</taxon>
        <taxon>Xylariomycetidae</taxon>
        <taxon>Amphisphaeriales</taxon>
        <taxon>Apiosporaceae</taxon>
        <taxon>Apiospora</taxon>
    </lineage>
</organism>
<comment type="caution">
    <text evidence="3">The sequence shown here is derived from an EMBL/GenBank/DDBJ whole genome shotgun (WGS) entry which is preliminary data.</text>
</comment>
<keyword evidence="4" id="KW-1185">Reference proteome</keyword>
<feature type="region of interest" description="Disordered" evidence="1">
    <location>
        <begin position="154"/>
        <end position="177"/>
    </location>
</feature>
<feature type="signal peptide" evidence="2">
    <location>
        <begin position="1"/>
        <end position="22"/>
    </location>
</feature>
<feature type="chain" id="PRO_5045438092" evidence="2">
    <location>
        <begin position="23"/>
        <end position="314"/>
    </location>
</feature>
<gene>
    <name evidence="3" type="ORF">PG996_006920</name>
</gene>
<dbReference type="Proteomes" id="UP001446871">
    <property type="component" value="Unassembled WGS sequence"/>
</dbReference>
<dbReference type="EMBL" id="JAQQWM010000004">
    <property type="protein sequence ID" value="KAK8067808.1"/>
    <property type="molecule type" value="Genomic_DNA"/>
</dbReference>
<feature type="compositionally biased region" description="Basic and acidic residues" evidence="1">
    <location>
        <begin position="155"/>
        <end position="177"/>
    </location>
</feature>